<evidence type="ECO:0000256" key="1">
    <source>
        <dbReference type="SAM" id="Phobius"/>
    </source>
</evidence>
<evidence type="ECO:0000313" key="2">
    <source>
        <dbReference type="EMBL" id="RAX42019.1"/>
    </source>
</evidence>
<keyword evidence="1" id="KW-0472">Membrane</keyword>
<proteinExistence type="predicted"/>
<comment type="caution">
    <text evidence="2">The sequence shown here is derived from an EMBL/GenBank/DDBJ whole genome shotgun (WGS) entry which is preliminary data.</text>
</comment>
<keyword evidence="1" id="KW-0812">Transmembrane</keyword>
<dbReference type="EMBL" id="QMKK01000025">
    <property type="protein sequence ID" value="RAX42019.1"/>
    <property type="molecule type" value="Genomic_DNA"/>
</dbReference>
<sequence>MILWIILTIVTLGLALIVFPYYLNRAVLNKTELLDGSGRPVGRLNCTFNIGHSIGHVVLWVLLIIVTLGLASFLYAYRVIRVVLNETRVEYY</sequence>
<feature type="transmembrane region" description="Helical" evidence="1">
    <location>
        <begin position="5"/>
        <end position="23"/>
    </location>
</feature>
<dbReference type="AlphaFoldDB" id="A0A329YCM3"/>
<organism evidence="2 3">
    <name type="scientific">Rhizobium tropici</name>
    <dbReference type="NCBI Taxonomy" id="398"/>
    <lineage>
        <taxon>Bacteria</taxon>
        <taxon>Pseudomonadati</taxon>
        <taxon>Pseudomonadota</taxon>
        <taxon>Alphaproteobacteria</taxon>
        <taxon>Hyphomicrobiales</taxon>
        <taxon>Rhizobiaceae</taxon>
        <taxon>Rhizobium/Agrobacterium group</taxon>
        <taxon>Rhizobium</taxon>
    </lineage>
</organism>
<dbReference type="OrthoDB" id="6444713at2"/>
<name>A0A329YCM3_RHITR</name>
<protein>
    <submittedName>
        <fullName evidence="2">Uncharacterized protein</fullName>
    </submittedName>
</protein>
<evidence type="ECO:0000313" key="3">
    <source>
        <dbReference type="Proteomes" id="UP000251205"/>
    </source>
</evidence>
<dbReference type="Proteomes" id="UP000251205">
    <property type="component" value="Unassembled WGS sequence"/>
</dbReference>
<gene>
    <name evidence="2" type="ORF">DQ393_08250</name>
</gene>
<reference evidence="2 3" key="1">
    <citation type="submission" date="2018-06" db="EMBL/GenBank/DDBJ databases">
        <title>Whole Genome Sequence of an efficient microsymbiont, Rhizobium tropici.</title>
        <authorList>
            <person name="Srinivasan R."/>
            <person name="Singh H.V."/>
            <person name="Srivastava R."/>
            <person name="Kumari B."/>
            <person name="Radhakrishna A."/>
        </authorList>
    </citation>
    <scope>NUCLEOTIDE SEQUENCE [LARGE SCALE GENOMIC DNA]</scope>
    <source>
        <strain evidence="2 3">IGFRI Rhizo-19</strain>
    </source>
</reference>
<keyword evidence="1" id="KW-1133">Transmembrane helix</keyword>
<dbReference type="InterPro" id="IPR046515">
    <property type="entry name" value="DUF6693"/>
</dbReference>
<feature type="transmembrane region" description="Helical" evidence="1">
    <location>
        <begin position="57"/>
        <end position="77"/>
    </location>
</feature>
<accession>A0A329YCM3</accession>
<dbReference type="Pfam" id="PF20403">
    <property type="entry name" value="DUF6693"/>
    <property type="match status" value="1"/>
</dbReference>